<protein>
    <submittedName>
        <fullName evidence="1">Uncharacterized protein</fullName>
    </submittedName>
</protein>
<dbReference type="EnsemblPlants" id="OMERI06G07420.1">
    <property type="protein sequence ID" value="OMERI06G07420.1"/>
    <property type="gene ID" value="OMERI06G07420"/>
</dbReference>
<keyword evidence="2" id="KW-1185">Reference proteome</keyword>
<evidence type="ECO:0000313" key="2">
    <source>
        <dbReference type="Proteomes" id="UP000008021"/>
    </source>
</evidence>
<evidence type="ECO:0000313" key="1">
    <source>
        <dbReference type="EnsemblPlants" id="OMERI06G07420.1"/>
    </source>
</evidence>
<proteinExistence type="predicted"/>
<name>A0A0E0DYD8_9ORYZ</name>
<reference evidence="1" key="2">
    <citation type="submission" date="2018-05" db="EMBL/GenBank/DDBJ databases">
        <title>OmerRS3 (Oryza meridionalis Reference Sequence Version 3).</title>
        <authorList>
            <person name="Zhang J."/>
            <person name="Kudrna D."/>
            <person name="Lee S."/>
            <person name="Talag J."/>
            <person name="Welchert J."/>
            <person name="Wing R.A."/>
        </authorList>
    </citation>
    <scope>NUCLEOTIDE SEQUENCE [LARGE SCALE GENOMIC DNA]</scope>
    <source>
        <strain evidence="1">cv. OR44</strain>
    </source>
</reference>
<dbReference type="Gramene" id="OMERI06G07420.1">
    <property type="protein sequence ID" value="OMERI06G07420.1"/>
    <property type="gene ID" value="OMERI06G07420"/>
</dbReference>
<dbReference type="AlphaFoldDB" id="A0A0E0DYD8"/>
<dbReference type="HOGENOM" id="CLU_1809293_0_0_1"/>
<sequence length="135" mass="13347">MREVVLELEAGVVLGRRCAGKGGRARWRDHARSAAAPGRLQEAGPDGVDADVARLKPSLWALFSCGIFSACTHLALSSTATPNNNVACHQAGCGGGVVAGCGGSSIGGGGGVVASCGGGGGGDDGCNSGWRRLLR</sequence>
<dbReference type="Proteomes" id="UP000008021">
    <property type="component" value="Chromosome 6"/>
</dbReference>
<reference evidence="1" key="1">
    <citation type="submission" date="2015-04" db="UniProtKB">
        <authorList>
            <consortium name="EnsemblPlants"/>
        </authorList>
    </citation>
    <scope>IDENTIFICATION</scope>
</reference>
<accession>A0A0E0DYD8</accession>
<organism evidence="1">
    <name type="scientific">Oryza meridionalis</name>
    <dbReference type="NCBI Taxonomy" id="40149"/>
    <lineage>
        <taxon>Eukaryota</taxon>
        <taxon>Viridiplantae</taxon>
        <taxon>Streptophyta</taxon>
        <taxon>Embryophyta</taxon>
        <taxon>Tracheophyta</taxon>
        <taxon>Spermatophyta</taxon>
        <taxon>Magnoliopsida</taxon>
        <taxon>Liliopsida</taxon>
        <taxon>Poales</taxon>
        <taxon>Poaceae</taxon>
        <taxon>BOP clade</taxon>
        <taxon>Oryzoideae</taxon>
        <taxon>Oryzeae</taxon>
        <taxon>Oryzinae</taxon>
        <taxon>Oryza</taxon>
    </lineage>
</organism>